<dbReference type="RefSeq" id="WP_307904035.1">
    <property type="nucleotide sequence ID" value="NZ_AP027059.1"/>
</dbReference>
<accession>A0AAU9D999</accession>
<evidence type="ECO:0008006" key="3">
    <source>
        <dbReference type="Google" id="ProtNLM"/>
    </source>
</evidence>
<reference evidence="1 2" key="1">
    <citation type="submission" date="2022-11" db="EMBL/GenBank/DDBJ databases">
        <title>Haliovirga abyssi gen. nov., sp. nov., a mesophilic fermentative bacterium isolated from the Iheya North hydrothermal field and the proposal of Haliovirgaceae fam. nov.</title>
        <authorList>
            <person name="Miyazaki U."/>
            <person name="Tame A."/>
            <person name="Miyazaki J."/>
            <person name="Takai K."/>
            <person name="Sawayama S."/>
            <person name="Kitajima M."/>
            <person name="Okamoto A."/>
            <person name="Nakagawa S."/>
        </authorList>
    </citation>
    <scope>NUCLEOTIDE SEQUENCE [LARGE SCALE GENOMIC DNA]</scope>
    <source>
        <strain evidence="1 2">IC12</strain>
    </source>
</reference>
<organism evidence="1 2">
    <name type="scientific">Haliovirga abyssi</name>
    <dbReference type="NCBI Taxonomy" id="2996794"/>
    <lineage>
        <taxon>Bacteria</taxon>
        <taxon>Fusobacteriati</taxon>
        <taxon>Fusobacteriota</taxon>
        <taxon>Fusobacteriia</taxon>
        <taxon>Fusobacteriales</taxon>
        <taxon>Haliovirgaceae</taxon>
        <taxon>Haliovirga</taxon>
    </lineage>
</organism>
<keyword evidence="2" id="KW-1185">Reference proteome</keyword>
<dbReference type="KEGG" id="haby:HLVA_17670"/>
<dbReference type="Proteomes" id="UP001321582">
    <property type="component" value="Chromosome"/>
</dbReference>
<proteinExistence type="predicted"/>
<dbReference type="AlphaFoldDB" id="A0AAU9D999"/>
<gene>
    <name evidence="1" type="ORF">HLVA_17670</name>
</gene>
<evidence type="ECO:0000313" key="2">
    <source>
        <dbReference type="Proteomes" id="UP001321582"/>
    </source>
</evidence>
<dbReference type="EMBL" id="AP027059">
    <property type="protein sequence ID" value="BDU51198.1"/>
    <property type="molecule type" value="Genomic_DNA"/>
</dbReference>
<sequence length="277" mass="33354">MKKINFVFDLDNVVVSVLDYEAERKYNEYIELLGEEFVKRHTIKALGYIHMVFPGFYALFKWLKENNHNIIFFSSGIKDRNVEAVEELMKKTFPKNYEEILKDVKIFSREDLFNVERYRESGDESKRNIYKVAQNPFFGNKKKKLVDVVVSKDELENTILIEDDKSYSYGPEVKNLLMVKGSYRYFSNYSFEKDSRMVEDEFSNFYKSYYICGLLNATLNYMKEKNILLLDSLWKLQVEDTNEEFGKDFFYPMRNQKKYYMKGYEILKRMDNELYML</sequence>
<protein>
    <recommendedName>
        <fullName evidence="3">FCP1 homology domain-containing protein</fullName>
    </recommendedName>
</protein>
<name>A0AAU9D999_9FUSO</name>
<dbReference type="SUPFAM" id="SSF56784">
    <property type="entry name" value="HAD-like"/>
    <property type="match status" value="1"/>
</dbReference>
<evidence type="ECO:0000313" key="1">
    <source>
        <dbReference type="EMBL" id="BDU51198.1"/>
    </source>
</evidence>
<dbReference type="InterPro" id="IPR036412">
    <property type="entry name" value="HAD-like_sf"/>
</dbReference>